<dbReference type="Pfam" id="PF01554">
    <property type="entry name" value="MatE"/>
    <property type="match status" value="2"/>
</dbReference>
<feature type="transmembrane region" description="Helical" evidence="10">
    <location>
        <begin position="12"/>
        <end position="35"/>
    </location>
</feature>
<dbReference type="PANTHER" id="PTHR43823:SF3">
    <property type="entry name" value="MULTIDRUG EXPORT PROTEIN MEPA"/>
    <property type="match status" value="1"/>
</dbReference>
<evidence type="ECO:0000313" key="11">
    <source>
        <dbReference type="EMBL" id="BDD01494.1"/>
    </source>
</evidence>
<evidence type="ECO:0000256" key="5">
    <source>
        <dbReference type="ARBA" id="ARBA00022475"/>
    </source>
</evidence>
<reference evidence="11 12" key="1">
    <citation type="submission" date="2021-12" db="EMBL/GenBank/DDBJ databases">
        <title>Genome sequencing of bacteria with rrn-lacking chromosome and rrn-plasmid.</title>
        <authorList>
            <person name="Anda M."/>
            <person name="Iwasaki W."/>
        </authorList>
    </citation>
    <scope>NUCLEOTIDE SEQUENCE [LARGE SCALE GENOMIC DNA]</scope>
    <source>
        <strain evidence="11 12">NBRC 101262</strain>
        <plasmid evidence="11 12">pPP3</plasmid>
    </source>
</reference>
<organism evidence="11 12">
    <name type="scientific">Persicobacter psychrovividus</name>
    <dbReference type="NCBI Taxonomy" id="387638"/>
    <lineage>
        <taxon>Bacteria</taxon>
        <taxon>Pseudomonadati</taxon>
        <taxon>Bacteroidota</taxon>
        <taxon>Cytophagia</taxon>
        <taxon>Cytophagales</taxon>
        <taxon>Persicobacteraceae</taxon>
        <taxon>Persicobacter</taxon>
    </lineage>
</organism>
<evidence type="ECO:0000256" key="2">
    <source>
        <dbReference type="ARBA" id="ARBA00008417"/>
    </source>
</evidence>
<dbReference type="NCBIfam" id="TIGR00797">
    <property type="entry name" value="matE"/>
    <property type="match status" value="1"/>
</dbReference>
<dbReference type="PANTHER" id="PTHR43823">
    <property type="entry name" value="SPORULATION PROTEIN YKVU"/>
    <property type="match status" value="1"/>
</dbReference>
<evidence type="ECO:0000256" key="1">
    <source>
        <dbReference type="ARBA" id="ARBA00004651"/>
    </source>
</evidence>
<name>A0ABM7VKI6_9BACT</name>
<evidence type="ECO:0000313" key="12">
    <source>
        <dbReference type="Proteomes" id="UP001354989"/>
    </source>
</evidence>
<dbReference type="InterPro" id="IPR051327">
    <property type="entry name" value="MATE_MepA_subfamily"/>
</dbReference>
<evidence type="ECO:0000256" key="9">
    <source>
        <dbReference type="ARBA" id="ARBA00023251"/>
    </source>
</evidence>
<feature type="transmembrane region" description="Helical" evidence="10">
    <location>
        <begin position="278"/>
        <end position="300"/>
    </location>
</feature>
<dbReference type="InterPro" id="IPR048279">
    <property type="entry name" value="MdtK-like"/>
</dbReference>
<dbReference type="InterPro" id="IPR002528">
    <property type="entry name" value="MATE_fam"/>
</dbReference>
<feature type="transmembrane region" description="Helical" evidence="10">
    <location>
        <begin position="321"/>
        <end position="342"/>
    </location>
</feature>
<keyword evidence="7 10" id="KW-1133">Transmembrane helix</keyword>
<protein>
    <recommendedName>
        <fullName evidence="3">Multidrug export protein MepA</fullName>
    </recommendedName>
</protein>
<keyword evidence="6 10" id="KW-0812">Transmembrane</keyword>
<dbReference type="InterPro" id="IPR045070">
    <property type="entry name" value="MATE_MepA-like"/>
</dbReference>
<feature type="transmembrane region" description="Helical" evidence="10">
    <location>
        <begin position="168"/>
        <end position="188"/>
    </location>
</feature>
<accession>A0ABM7VKI6</accession>
<keyword evidence="12" id="KW-1185">Reference proteome</keyword>
<feature type="transmembrane region" description="Helical" evidence="10">
    <location>
        <begin position="194"/>
        <end position="215"/>
    </location>
</feature>
<dbReference type="CDD" id="cd13143">
    <property type="entry name" value="MATE_MepA_like"/>
    <property type="match status" value="1"/>
</dbReference>
<evidence type="ECO:0000256" key="7">
    <source>
        <dbReference type="ARBA" id="ARBA00022989"/>
    </source>
</evidence>
<evidence type="ECO:0000256" key="10">
    <source>
        <dbReference type="SAM" id="Phobius"/>
    </source>
</evidence>
<sequence length="453" mass="49051">MSKEKILREYPINKALLQLSLPAMIGIMVMAMYNIADTMFVGRIVGTEAIGGLSIVLPITMLIAAIGMSIGMGGASIISRHYGAKNVEQARRTFGNLLILAGGIGLVTLAVSLLAARPILTIFGAKGAIFDEALNYYKIVILGAPFMGLAMMGNNVARSEGASKTAMYAMLFSAFLNIILDALFMITFKMGIAGAAWATFIAQVASAAYLMIFFASKKSILSLSPAYWTPDWAIIKETFSIGSSTLARQGAAAIIAAMINNSLVHFGNEFYVAIYGLIYRVMMFTFFPMIGIVQGFIPLVGYNIGAKLLDRVKLTLKTSSIMITAISVVCFVLIFIFAHPIMSLFSKEERLITAAAHTLRIISISLPVIGIQMLGASYYQAIGKALPALFLTLSRQVIFIIPLIIILPQFYGIDGVFYAIPIADFLAFILTMFFLANSWKKLSSQIPSAAHNV</sequence>
<dbReference type="Proteomes" id="UP001354989">
    <property type="component" value="Plasmid pPP3"/>
</dbReference>
<dbReference type="RefSeq" id="WP_332920210.1">
    <property type="nucleotide sequence ID" value="NZ_AP025295.1"/>
</dbReference>
<keyword evidence="5" id="KW-1003">Cell membrane</keyword>
<keyword evidence="4" id="KW-0813">Transport</keyword>
<keyword evidence="11" id="KW-0614">Plasmid</keyword>
<feature type="transmembrane region" description="Helical" evidence="10">
    <location>
        <begin position="416"/>
        <end position="436"/>
    </location>
</feature>
<comment type="subcellular location">
    <subcellularLocation>
        <location evidence="1">Cell membrane</location>
        <topology evidence="1">Multi-pass membrane protein</topology>
    </subcellularLocation>
</comment>
<feature type="transmembrane region" description="Helical" evidence="10">
    <location>
        <begin position="136"/>
        <end position="156"/>
    </location>
</feature>
<dbReference type="EMBL" id="AP025295">
    <property type="protein sequence ID" value="BDD01494.1"/>
    <property type="molecule type" value="Genomic_DNA"/>
</dbReference>
<evidence type="ECO:0000256" key="4">
    <source>
        <dbReference type="ARBA" id="ARBA00022448"/>
    </source>
</evidence>
<feature type="transmembrane region" description="Helical" evidence="10">
    <location>
        <begin position="55"/>
        <end position="77"/>
    </location>
</feature>
<feature type="transmembrane region" description="Helical" evidence="10">
    <location>
        <begin position="97"/>
        <end position="116"/>
    </location>
</feature>
<evidence type="ECO:0000256" key="8">
    <source>
        <dbReference type="ARBA" id="ARBA00023136"/>
    </source>
</evidence>
<proteinExistence type="inferred from homology"/>
<evidence type="ECO:0000256" key="6">
    <source>
        <dbReference type="ARBA" id="ARBA00022692"/>
    </source>
</evidence>
<comment type="similarity">
    <text evidence="2">Belongs to the multi antimicrobial extrusion (MATE) (TC 2.A.66.1) family. MepA subfamily.</text>
</comment>
<gene>
    <name evidence="11" type="ORF">PEPS_37740</name>
</gene>
<keyword evidence="8 10" id="KW-0472">Membrane</keyword>
<keyword evidence="9" id="KW-0046">Antibiotic resistance</keyword>
<dbReference type="PIRSF" id="PIRSF006603">
    <property type="entry name" value="DinF"/>
    <property type="match status" value="1"/>
</dbReference>
<feature type="transmembrane region" description="Helical" evidence="10">
    <location>
        <begin position="388"/>
        <end position="410"/>
    </location>
</feature>
<geneLocation type="plasmid" evidence="11 12">
    <name>pPP3</name>
</geneLocation>
<evidence type="ECO:0000256" key="3">
    <source>
        <dbReference type="ARBA" id="ARBA00022106"/>
    </source>
</evidence>
<feature type="transmembrane region" description="Helical" evidence="10">
    <location>
        <begin position="354"/>
        <end position="376"/>
    </location>
</feature>